<organism evidence="4 5">
    <name type="scientific">Streptomyces smaragdinus</name>
    <dbReference type="NCBI Taxonomy" id="2585196"/>
    <lineage>
        <taxon>Bacteria</taxon>
        <taxon>Bacillati</taxon>
        <taxon>Actinomycetota</taxon>
        <taxon>Actinomycetes</taxon>
        <taxon>Kitasatosporales</taxon>
        <taxon>Streptomycetaceae</taxon>
        <taxon>Streptomyces</taxon>
    </lineage>
</organism>
<dbReference type="Gene3D" id="1.10.3660.10">
    <property type="entry name" value="6-phosphogluconate dehydrogenase C-terminal like domain"/>
    <property type="match status" value="1"/>
</dbReference>
<accession>A0A7K0CAB7</accession>
<dbReference type="Pfam" id="PF01548">
    <property type="entry name" value="DEDD_Tnp_IS110"/>
    <property type="match status" value="1"/>
</dbReference>
<dbReference type="GO" id="GO:0070403">
    <property type="term" value="F:NAD+ binding"/>
    <property type="evidence" value="ECO:0007669"/>
    <property type="project" value="InterPro"/>
</dbReference>
<dbReference type="AlphaFoldDB" id="A0A7K0CAB7"/>
<gene>
    <name evidence="4" type="ORF">SRB5_01860</name>
</gene>
<dbReference type="InterPro" id="IPR046826">
    <property type="entry name" value="PDH_N"/>
</dbReference>
<dbReference type="InterPro" id="IPR002525">
    <property type="entry name" value="Transp_IS110-like_N"/>
</dbReference>
<dbReference type="InterPro" id="IPR050812">
    <property type="entry name" value="Preph/Arog_dehydrog"/>
</dbReference>
<dbReference type="PROSITE" id="PS51176">
    <property type="entry name" value="PDH_ADH"/>
    <property type="match status" value="1"/>
</dbReference>
<dbReference type="NCBIfam" id="NF005112">
    <property type="entry name" value="PRK06545.2-4"/>
    <property type="match status" value="1"/>
</dbReference>
<dbReference type="OrthoDB" id="9802008at2"/>
<dbReference type="PANTHER" id="PTHR21363:SF0">
    <property type="entry name" value="PREPHENATE DEHYDROGENASE [NADP(+)]"/>
    <property type="match status" value="1"/>
</dbReference>
<dbReference type="GO" id="GO:0006571">
    <property type="term" value="P:tyrosine biosynthetic process"/>
    <property type="evidence" value="ECO:0007669"/>
    <property type="project" value="InterPro"/>
</dbReference>
<dbReference type="Proteomes" id="UP000466345">
    <property type="component" value="Unassembled WGS sequence"/>
</dbReference>
<dbReference type="PANTHER" id="PTHR21363">
    <property type="entry name" value="PREPHENATE DEHYDROGENASE"/>
    <property type="match status" value="1"/>
</dbReference>
<dbReference type="EMBL" id="WEGJ01000001">
    <property type="protein sequence ID" value="MQY10082.1"/>
    <property type="molecule type" value="Genomic_DNA"/>
</dbReference>
<proteinExistence type="inferred from homology"/>
<dbReference type="GO" id="GO:0004803">
    <property type="term" value="F:transposase activity"/>
    <property type="evidence" value="ECO:0007669"/>
    <property type="project" value="InterPro"/>
</dbReference>
<feature type="domain" description="Prephenate/arogenate dehydrogenase" evidence="3">
    <location>
        <begin position="137"/>
        <end position="414"/>
    </location>
</feature>
<dbReference type="InterPro" id="IPR003099">
    <property type="entry name" value="Prephen_DH"/>
</dbReference>
<sequence>MLLIGDDPADNHHDVEVHDEAGRTLATARIPQGTDGVARLRELVVRHGGADLDVADVLVGTRSDRGPWVQALLATGYRVYAISPGEVARFSELRDTTGRTGRARTLAHMVRTDRSRLLPAAGTAPPPPRTEAPRTLATATVIGTGLIGTSVALALTAQGVTVHLTDRDPAQAAAAQALGAGRTEPAAGPVDLAVIAVPPDHVAPVLADCQRLDVARSYTDVASVKSGPWQAVTDAGLDTGRYLGGHPMAGRERSGPYAARADLFEGRPWVLTPRPDTHPATLAAVRELIALCGAVPVEMTPGNHDRAVALVSHAPHVIAAMTAARLEHADPGALALTGQGLRDTTRVAGGDPALWREILAANAPRVADVLQDVAADLGEMIAALRARDPDRVHGLLAHGHAGHARIPGKHGGTPAPYDVIRVHVGDRPGELARLLAAAHATGINIEDLTIDHTATAAGVAELQVAAPSTARLLRTLTAYGWRYS</sequence>
<evidence type="ECO:0000256" key="2">
    <source>
        <dbReference type="ARBA" id="ARBA00023002"/>
    </source>
</evidence>
<dbReference type="Pfam" id="PF20463">
    <property type="entry name" value="PDH_C"/>
    <property type="match status" value="1"/>
</dbReference>
<dbReference type="NCBIfam" id="NF005111">
    <property type="entry name" value="PRK06545.2-3"/>
    <property type="match status" value="1"/>
</dbReference>
<keyword evidence="5" id="KW-1185">Reference proteome</keyword>
<dbReference type="GO" id="GO:0008977">
    <property type="term" value="F:prephenate dehydrogenase (NAD+) activity"/>
    <property type="evidence" value="ECO:0007669"/>
    <property type="project" value="InterPro"/>
</dbReference>
<dbReference type="InterPro" id="IPR046825">
    <property type="entry name" value="PDH_C"/>
</dbReference>
<name>A0A7K0CAB7_9ACTN</name>
<dbReference type="InterPro" id="IPR036291">
    <property type="entry name" value="NAD(P)-bd_dom_sf"/>
</dbReference>
<dbReference type="Pfam" id="PF02153">
    <property type="entry name" value="PDH_N"/>
    <property type="match status" value="1"/>
</dbReference>
<dbReference type="GO" id="GO:0004665">
    <property type="term" value="F:prephenate dehydrogenase (NADP+) activity"/>
    <property type="evidence" value="ECO:0007669"/>
    <property type="project" value="InterPro"/>
</dbReference>
<comment type="similarity">
    <text evidence="1">Belongs to the prephenate/arogenate dehydrogenase family.</text>
</comment>
<evidence type="ECO:0000256" key="1">
    <source>
        <dbReference type="ARBA" id="ARBA00007964"/>
    </source>
</evidence>
<evidence type="ECO:0000313" key="5">
    <source>
        <dbReference type="Proteomes" id="UP000466345"/>
    </source>
</evidence>
<reference evidence="4 5" key="1">
    <citation type="submission" date="2019-10" db="EMBL/GenBank/DDBJ databases">
        <title>Streptomyces smaragdinus sp. nov. and Streptomyces fabii sp. nov., isolated from the gut of fungus growing-termite Macrotermes natalensis.</title>
        <authorList>
            <person name="Schwitalla J."/>
            <person name="Benndorf R."/>
            <person name="Martin K."/>
            <person name="De Beer W."/>
            <person name="Kaster A.-K."/>
            <person name="Vollmers J."/>
            <person name="Poulsen M."/>
            <person name="Beemelmanns C."/>
        </authorList>
    </citation>
    <scope>NUCLEOTIDE SEQUENCE [LARGE SCALE GENOMIC DNA]</scope>
    <source>
        <strain evidence="4 5">RB5</strain>
    </source>
</reference>
<dbReference type="SUPFAM" id="SSF48179">
    <property type="entry name" value="6-phosphogluconate dehydrogenase C-terminal domain-like"/>
    <property type="match status" value="1"/>
</dbReference>
<comment type="caution">
    <text evidence="4">The sequence shown here is derived from an EMBL/GenBank/DDBJ whole genome shotgun (WGS) entry which is preliminary data.</text>
</comment>
<dbReference type="GO" id="GO:0003677">
    <property type="term" value="F:DNA binding"/>
    <property type="evidence" value="ECO:0007669"/>
    <property type="project" value="InterPro"/>
</dbReference>
<dbReference type="SUPFAM" id="SSF51735">
    <property type="entry name" value="NAD(P)-binding Rossmann-fold domains"/>
    <property type="match status" value="1"/>
</dbReference>
<dbReference type="InterPro" id="IPR008927">
    <property type="entry name" value="6-PGluconate_DH-like_C_sf"/>
</dbReference>
<evidence type="ECO:0000259" key="3">
    <source>
        <dbReference type="PROSITE" id="PS51176"/>
    </source>
</evidence>
<dbReference type="NCBIfam" id="NF005109">
    <property type="entry name" value="PRK06545.2-1"/>
    <property type="match status" value="1"/>
</dbReference>
<dbReference type="GO" id="GO:0006313">
    <property type="term" value="P:DNA transposition"/>
    <property type="evidence" value="ECO:0007669"/>
    <property type="project" value="InterPro"/>
</dbReference>
<protein>
    <recommendedName>
        <fullName evidence="3">Prephenate/arogenate dehydrogenase domain-containing protein</fullName>
    </recommendedName>
</protein>
<evidence type="ECO:0000313" key="4">
    <source>
        <dbReference type="EMBL" id="MQY10082.1"/>
    </source>
</evidence>
<keyword evidence="2" id="KW-0560">Oxidoreductase</keyword>
<dbReference type="Gene3D" id="3.40.50.720">
    <property type="entry name" value="NAD(P)-binding Rossmann-like Domain"/>
    <property type="match status" value="1"/>
</dbReference>